<evidence type="ECO:0000313" key="4">
    <source>
        <dbReference type="Proteomes" id="UP000094329"/>
    </source>
</evidence>
<keyword evidence="1" id="KW-0175">Coiled coil</keyword>
<evidence type="ECO:0000256" key="1">
    <source>
        <dbReference type="SAM" id="Coils"/>
    </source>
</evidence>
<dbReference type="Pfam" id="PF09937">
    <property type="entry name" value="DUF2169"/>
    <property type="match status" value="1"/>
</dbReference>
<dbReference type="RefSeq" id="WP_069312323.1">
    <property type="nucleotide sequence ID" value="NZ_MDTU01000001.1"/>
</dbReference>
<dbReference type="InterPro" id="IPR018683">
    <property type="entry name" value="DUF2169"/>
</dbReference>
<organism evidence="3 4">
    <name type="scientific">Piscirickettsia litoralis</name>
    <dbReference type="NCBI Taxonomy" id="1891921"/>
    <lineage>
        <taxon>Bacteria</taxon>
        <taxon>Pseudomonadati</taxon>
        <taxon>Pseudomonadota</taxon>
        <taxon>Gammaproteobacteria</taxon>
        <taxon>Thiotrichales</taxon>
        <taxon>Piscirickettsiaceae</taxon>
        <taxon>Piscirickettsia</taxon>
    </lineage>
</organism>
<gene>
    <name evidence="3" type="ORF">BGC07_05785</name>
</gene>
<evidence type="ECO:0000259" key="2">
    <source>
        <dbReference type="Pfam" id="PF09937"/>
    </source>
</evidence>
<evidence type="ECO:0000313" key="3">
    <source>
        <dbReference type="EMBL" id="ODN42526.1"/>
    </source>
</evidence>
<name>A0ABX3A0X7_9GAMM</name>
<proteinExistence type="predicted"/>
<accession>A0ABX3A0X7</accession>
<comment type="caution">
    <text evidence="3">The sequence shown here is derived from an EMBL/GenBank/DDBJ whole genome shotgun (WGS) entry which is preliminary data.</text>
</comment>
<dbReference type="Proteomes" id="UP000094329">
    <property type="component" value="Unassembled WGS sequence"/>
</dbReference>
<feature type="domain" description="DUF2169" evidence="2">
    <location>
        <begin position="22"/>
        <end position="294"/>
    </location>
</feature>
<feature type="coiled-coil region" evidence="1">
    <location>
        <begin position="352"/>
        <end position="394"/>
    </location>
</feature>
<dbReference type="EMBL" id="MDTU01000001">
    <property type="protein sequence ID" value="ODN42526.1"/>
    <property type="molecule type" value="Genomic_DNA"/>
</dbReference>
<keyword evidence="4" id="KW-1185">Reference proteome</keyword>
<sequence>MKIYKGTEHAALTRCYGFDNKLYLTLAVMVPFELNQEQLLHEKIVWKDCLEQLRDFEHLDPYGIAKQNTDILVQGAAYSSEPVSETIVKLHFESIEKTLLVSGDRYWQESTVGLRATDAQKFRRLEITYPNAFGGDKFNANPLGKGKAPEKELWHLPNIEYPYDRQTQPGQQVRPASFGPIGALWQPRLEFAGTYNQEWLERHWPYFPSDVNWKYFNIAPDDQQLPFMLTGKEHFYLQNMSAEQPVLEGRLPGIRVRCFAEVQEGKERVYSETPMQLDTCWLFPEIATGVIIFHGQIPVIDEDATNINFLQIESEPLGQPLDIQDYKKKSADRAKNPEKYLPKSAHDDFDDFKELEGELENLFAKNRQKMDAAKQEYNKKMDDAKKKVVKMHQEMVDHQDLDYVKKMHVMNKPKPTGMDMPMFKGDMPVPKGMEQWRGVQLDDFSQHMHESTSKMYDLMGKMNKTVKSLDANDPASYDKYKQLMDQYQDSMQNLLKSMQKTPG</sequence>
<reference evidence="3 4" key="1">
    <citation type="submission" date="2016-08" db="EMBL/GenBank/DDBJ databases">
        <title>Draft genome sequence of Candidatus Piscirickettsia litoralis, from seawater.</title>
        <authorList>
            <person name="Wan X."/>
            <person name="Lee A.J."/>
            <person name="Hou S."/>
            <person name="Donachie S.P."/>
        </authorList>
    </citation>
    <scope>NUCLEOTIDE SEQUENCE [LARGE SCALE GENOMIC DNA]</scope>
    <source>
        <strain evidence="3 4">Y2</strain>
    </source>
</reference>
<protein>
    <recommendedName>
        <fullName evidence="2">DUF2169 domain-containing protein</fullName>
    </recommendedName>
</protein>